<dbReference type="GeneID" id="17258603"/>
<dbReference type="AlphaFoldDB" id="A0A0D3IMG8"/>
<evidence type="ECO:0008006" key="3">
    <source>
        <dbReference type="Google" id="ProtNLM"/>
    </source>
</evidence>
<evidence type="ECO:0000313" key="2">
    <source>
        <dbReference type="Proteomes" id="UP000013827"/>
    </source>
</evidence>
<name>A0A0D3IMG8_EMIH1</name>
<proteinExistence type="predicted"/>
<dbReference type="PaxDb" id="2903-EOD12453"/>
<evidence type="ECO:0000313" key="1">
    <source>
        <dbReference type="EnsemblProtists" id="EOD12453"/>
    </source>
</evidence>
<dbReference type="RefSeq" id="XP_005764882.1">
    <property type="nucleotide sequence ID" value="XM_005764825.1"/>
</dbReference>
<dbReference type="HOGENOM" id="CLU_2268895_0_0_1"/>
<reference evidence="2" key="1">
    <citation type="journal article" date="2013" name="Nature">
        <title>Pan genome of the phytoplankton Emiliania underpins its global distribution.</title>
        <authorList>
            <person name="Read B.A."/>
            <person name="Kegel J."/>
            <person name="Klute M.J."/>
            <person name="Kuo A."/>
            <person name="Lefebvre S.C."/>
            <person name="Maumus F."/>
            <person name="Mayer C."/>
            <person name="Miller J."/>
            <person name="Monier A."/>
            <person name="Salamov A."/>
            <person name="Young J."/>
            <person name="Aguilar M."/>
            <person name="Claverie J.M."/>
            <person name="Frickenhaus S."/>
            <person name="Gonzalez K."/>
            <person name="Herman E.K."/>
            <person name="Lin Y.C."/>
            <person name="Napier J."/>
            <person name="Ogata H."/>
            <person name="Sarno A.F."/>
            <person name="Shmutz J."/>
            <person name="Schroeder D."/>
            <person name="de Vargas C."/>
            <person name="Verret F."/>
            <person name="von Dassow P."/>
            <person name="Valentin K."/>
            <person name="Van de Peer Y."/>
            <person name="Wheeler G."/>
            <person name="Dacks J.B."/>
            <person name="Delwiche C.F."/>
            <person name="Dyhrman S.T."/>
            <person name="Glockner G."/>
            <person name="John U."/>
            <person name="Richards T."/>
            <person name="Worden A.Z."/>
            <person name="Zhang X."/>
            <person name="Grigoriev I.V."/>
            <person name="Allen A.E."/>
            <person name="Bidle K."/>
            <person name="Borodovsky M."/>
            <person name="Bowler C."/>
            <person name="Brownlee C."/>
            <person name="Cock J.M."/>
            <person name="Elias M."/>
            <person name="Gladyshev V.N."/>
            <person name="Groth M."/>
            <person name="Guda C."/>
            <person name="Hadaegh A."/>
            <person name="Iglesias-Rodriguez M.D."/>
            <person name="Jenkins J."/>
            <person name="Jones B.M."/>
            <person name="Lawson T."/>
            <person name="Leese F."/>
            <person name="Lindquist E."/>
            <person name="Lobanov A."/>
            <person name="Lomsadze A."/>
            <person name="Malik S.B."/>
            <person name="Marsh M.E."/>
            <person name="Mackinder L."/>
            <person name="Mock T."/>
            <person name="Mueller-Roeber B."/>
            <person name="Pagarete A."/>
            <person name="Parker M."/>
            <person name="Probert I."/>
            <person name="Quesneville H."/>
            <person name="Raines C."/>
            <person name="Rensing S.A."/>
            <person name="Riano-Pachon D.M."/>
            <person name="Richier S."/>
            <person name="Rokitta S."/>
            <person name="Shiraiwa Y."/>
            <person name="Soanes D.M."/>
            <person name="van der Giezen M."/>
            <person name="Wahlund T.M."/>
            <person name="Williams B."/>
            <person name="Wilson W."/>
            <person name="Wolfe G."/>
            <person name="Wurch L.L."/>
        </authorList>
    </citation>
    <scope>NUCLEOTIDE SEQUENCE</scope>
</reference>
<dbReference type="Proteomes" id="UP000013827">
    <property type="component" value="Unassembled WGS sequence"/>
</dbReference>
<organism evidence="1 2">
    <name type="scientific">Emiliania huxleyi (strain CCMP1516)</name>
    <dbReference type="NCBI Taxonomy" id="280463"/>
    <lineage>
        <taxon>Eukaryota</taxon>
        <taxon>Haptista</taxon>
        <taxon>Haptophyta</taxon>
        <taxon>Prymnesiophyceae</taxon>
        <taxon>Isochrysidales</taxon>
        <taxon>Noelaerhabdaceae</taxon>
        <taxon>Emiliania</taxon>
    </lineage>
</organism>
<dbReference type="EnsemblProtists" id="EOD12453">
    <property type="protein sequence ID" value="EOD12453"/>
    <property type="gene ID" value="EMIHUDRAFT_213731"/>
</dbReference>
<dbReference type="KEGG" id="ehx:EMIHUDRAFT_213731"/>
<sequence>MPDVLLAVTLFGSGGSPQLCGPAMVKTTPAHQLRRIIGCFCRWAGVQPESVVFHSVDGRALTPEATVAELSLSSGHAITAAAAFTLLDVEDSELAALTSGLMG</sequence>
<keyword evidence="2" id="KW-1185">Reference proteome</keyword>
<protein>
    <recommendedName>
        <fullName evidence="3">Rad60/SUMO-like domain-containing protein</fullName>
    </recommendedName>
</protein>
<dbReference type="GeneID" id="17285566"/>
<dbReference type="Gene3D" id="3.10.20.90">
    <property type="entry name" value="Phosphatidylinositol 3-kinase Catalytic Subunit, Chain A, domain 1"/>
    <property type="match status" value="1"/>
</dbReference>
<dbReference type="EnsemblProtists" id="EOD40294">
    <property type="protein sequence ID" value="EOD40294"/>
    <property type="gene ID" value="EMIHUDRAFT_260156"/>
</dbReference>
<dbReference type="KEGG" id="ehx:EMIHUDRAFT_260156"/>
<reference evidence="1" key="2">
    <citation type="submission" date="2024-10" db="UniProtKB">
        <authorList>
            <consortium name="EnsemblProtists"/>
        </authorList>
    </citation>
    <scope>IDENTIFICATION</scope>
</reference>
<dbReference type="RefSeq" id="XP_005792723.1">
    <property type="nucleotide sequence ID" value="XM_005792666.1"/>
</dbReference>
<accession>A0A0D3IMG8</accession>